<dbReference type="EMBL" id="AP031322">
    <property type="protein sequence ID" value="BFH72099.1"/>
    <property type="molecule type" value="Genomic_DNA"/>
</dbReference>
<keyword evidence="1" id="KW-0472">Membrane</keyword>
<proteinExistence type="predicted"/>
<feature type="transmembrane region" description="Helical" evidence="1">
    <location>
        <begin position="98"/>
        <end position="118"/>
    </location>
</feature>
<dbReference type="KEGG" id="sjv:SJAV_00430"/>
<name>A0AAT9GMH7_9CREN</name>
<dbReference type="RefSeq" id="WP_369610349.1">
    <property type="nucleotide sequence ID" value="NZ_AP031322.1"/>
</dbReference>
<keyword evidence="1" id="KW-0812">Transmembrane</keyword>
<accession>A0AAT9GMH7</accession>
<keyword evidence="1" id="KW-1133">Transmembrane helix</keyword>
<dbReference type="GeneID" id="92352977"/>
<gene>
    <name evidence="2" type="ORF">SJAV_00430</name>
</gene>
<organism evidence="2">
    <name type="scientific">Sulfurisphaera javensis</name>
    <dbReference type="NCBI Taxonomy" id="2049879"/>
    <lineage>
        <taxon>Archaea</taxon>
        <taxon>Thermoproteota</taxon>
        <taxon>Thermoprotei</taxon>
        <taxon>Sulfolobales</taxon>
        <taxon>Sulfolobaceae</taxon>
        <taxon>Sulfurisphaera</taxon>
    </lineage>
</organism>
<dbReference type="AlphaFoldDB" id="A0AAT9GMH7"/>
<evidence type="ECO:0000256" key="1">
    <source>
        <dbReference type="SAM" id="Phobius"/>
    </source>
</evidence>
<sequence>MKFGRILISISLLIIALGELTFPFSTIVYTNSTFTMPQWYNKAVVSVNNGTFLVQRGINFVLLENGDSIVIKGNFKLFGDGNASIVLKGLKIFPNSNYLQISILLIIVGIAIEIIQYFRGKRKNF</sequence>
<protein>
    <submittedName>
        <fullName evidence="2">Uncharacterized protein</fullName>
    </submittedName>
</protein>
<reference evidence="2" key="1">
    <citation type="submission" date="2024-03" db="EMBL/GenBank/DDBJ databases">
        <title>Complete genome sequence of Sulfurisphaera javensis strain KD-1.</title>
        <authorList>
            <person name="Sakai H."/>
            <person name="Nur N."/>
            <person name="Suwanto A."/>
            <person name="Kurosawa N."/>
        </authorList>
    </citation>
    <scope>NUCLEOTIDE SEQUENCE</scope>
    <source>
        <strain evidence="2">KD-1</strain>
    </source>
</reference>
<evidence type="ECO:0000313" key="2">
    <source>
        <dbReference type="EMBL" id="BFH72099.1"/>
    </source>
</evidence>